<dbReference type="GO" id="GO:0005524">
    <property type="term" value="F:ATP binding"/>
    <property type="evidence" value="ECO:0007669"/>
    <property type="project" value="UniProtKB-KW"/>
</dbReference>
<dbReference type="NCBIfam" id="TIGR01188">
    <property type="entry name" value="drrA"/>
    <property type="match status" value="1"/>
</dbReference>
<dbReference type="PROSITE" id="PS00211">
    <property type="entry name" value="ABC_TRANSPORTER_1"/>
    <property type="match status" value="1"/>
</dbReference>
<keyword evidence="4" id="KW-0067">ATP-binding</keyword>
<evidence type="ECO:0000256" key="4">
    <source>
        <dbReference type="ARBA" id="ARBA00022840"/>
    </source>
</evidence>
<comment type="subcellular location">
    <subcellularLocation>
        <location evidence="1">Cell membrane</location>
        <topology evidence="1">Peripheral membrane protein</topology>
        <orientation evidence="1">Cytoplasmic side</orientation>
    </subcellularLocation>
</comment>
<evidence type="ECO:0000313" key="8">
    <source>
        <dbReference type="Proteomes" id="UP000660611"/>
    </source>
</evidence>
<dbReference type="Gene3D" id="3.40.50.300">
    <property type="entry name" value="P-loop containing nucleotide triphosphate hydrolases"/>
    <property type="match status" value="1"/>
</dbReference>
<dbReference type="GO" id="GO:0005886">
    <property type="term" value="C:plasma membrane"/>
    <property type="evidence" value="ECO:0007669"/>
    <property type="project" value="UniProtKB-SubCell"/>
</dbReference>
<evidence type="ECO:0000256" key="1">
    <source>
        <dbReference type="ARBA" id="ARBA00004413"/>
    </source>
</evidence>
<dbReference type="InterPro" id="IPR005894">
    <property type="entry name" value="DrrA"/>
</dbReference>
<proteinExistence type="inferred from homology"/>
<keyword evidence="2" id="KW-0813">Transport</keyword>
<dbReference type="GO" id="GO:1900753">
    <property type="term" value="P:doxorubicin transport"/>
    <property type="evidence" value="ECO:0007669"/>
    <property type="project" value="InterPro"/>
</dbReference>
<comment type="caution">
    <text evidence="7">The sequence shown here is derived from an EMBL/GenBank/DDBJ whole genome shotgun (WGS) entry which is preliminary data.</text>
</comment>
<evidence type="ECO:0000256" key="2">
    <source>
        <dbReference type="ARBA" id="ARBA00022448"/>
    </source>
</evidence>
<dbReference type="InterPro" id="IPR025302">
    <property type="entry name" value="DrrA1/2-like_C"/>
</dbReference>
<dbReference type="PROSITE" id="PS50893">
    <property type="entry name" value="ABC_TRANSPORTER_2"/>
    <property type="match status" value="1"/>
</dbReference>
<dbReference type="RefSeq" id="WP_203844348.1">
    <property type="nucleotide sequence ID" value="NZ_BAAAVW010000005.1"/>
</dbReference>
<dbReference type="Pfam" id="PF00005">
    <property type="entry name" value="ABC_tran"/>
    <property type="match status" value="1"/>
</dbReference>
<keyword evidence="3" id="KW-0547">Nucleotide-binding</keyword>
<dbReference type="SMART" id="SM00382">
    <property type="entry name" value="AAA"/>
    <property type="match status" value="1"/>
</dbReference>
<evidence type="ECO:0000313" key="7">
    <source>
        <dbReference type="EMBL" id="GIG42463.1"/>
    </source>
</evidence>
<dbReference type="InterPro" id="IPR003439">
    <property type="entry name" value="ABC_transporter-like_ATP-bd"/>
</dbReference>
<dbReference type="EMBL" id="BONQ01000014">
    <property type="protein sequence ID" value="GIG42463.1"/>
    <property type="molecule type" value="Genomic_DNA"/>
</dbReference>
<dbReference type="PANTHER" id="PTHR43582">
    <property type="entry name" value="LINEARMYCIN RESISTANCE ATP-BINDING PROTEIN LNRL"/>
    <property type="match status" value="1"/>
</dbReference>
<dbReference type="InterPro" id="IPR017871">
    <property type="entry name" value="ABC_transporter-like_CS"/>
</dbReference>
<protein>
    <submittedName>
        <fullName evidence="7">ABC transporter</fullName>
    </submittedName>
</protein>
<sequence length="317" mass="34362">MIKIKGLKKVYKSGRGKKATSVEAVKGIDLDVAQGEIFGFLGPNGAGKTTTLRILATLLSASDGEATIAGANLRTEPEAVRRLIGFVAQGGGTTDDVTGREEIVLQARMYGIGKAEAEKRAEAALAAFDLTEYADRKCKTYSGGQRRRVDIAMGVIHQPQVLFLDEPTSGLDPQSRAHMWDEIRRLRAEGMTVFITTHYLDEADALCDRIAIIDHGEIVAEGTPADLKREISGDVVTVVVAEEAERAGELLGKESYSNGVEVREDNELRLNVDAGDSAIPQIMRTLEGAGIKLETIELHRPTLDDVFLTKTGRSLRD</sequence>
<dbReference type="GO" id="GO:0043215">
    <property type="term" value="P:daunorubicin transport"/>
    <property type="evidence" value="ECO:0007669"/>
    <property type="project" value="InterPro"/>
</dbReference>
<name>A0A919U9A5_9ACTN</name>
<dbReference type="InterPro" id="IPR003593">
    <property type="entry name" value="AAA+_ATPase"/>
</dbReference>
<dbReference type="AlphaFoldDB" id="A0A919U9A5"/>
<dbReference type="SUPFAM" id="SSF52540">
    <property type="entry name" value="P-loop containing nucleoside triphosphate hydrolases"/>
    <property type="match status" value="1"/>
</dbReference>
<evidence type="ECO:0000256" key="5">
    <source>
        <dbReference type="ARBA" id="ARBA00049985"/>
    </source>
</evidence>
<dbReference type="InterPro" id="IPR027417">
    <property type="entry name" value="P-loop_NTPase"/>
</dbReference>
<reference evidence="7" key="1">
    <citation type="submission" date="2021-01" db="EMBL/GenBank/DDBJ databases">
        <title>Whole genome shotgun sequence of Dactylosporangium siamense NBRC 106093.</title>
        <authorList>
            <person name="Komaki H."/>
            <person name="Tamura T."/>
        </authorList>
    </citation>
    <scope>NUCLEOTIDE SEQUENCE</scope>
    <source>
        <strain evidence="7">NBRC 106093</strain>
    </source>
</reference>
<keyword evidence="8" id="KW-1185">Reference proteome</keyword>
<dbReference type="Proteomes" id="UP000660611">
    <property type="component" value="Unassembled WGS sequence"/>
</dbReference>
<dbReference type="GO" id="GO:0016887">
    <property type="term" value="F:ATP hydrolysis activity"/>
    <property type="evidence" value="ECO:0007669"/>
    <property type="project" value="InterPro"/>
</dbReference>
<dbReference type="PANTHER" id="PTHR43582:SF5">
    <property type="entry name" value="ABC TRANSPORTER"/>
    <property type="match status" value="1"/>
</dbReference>
<evidence type="ECO:0000259" key="6">
    <source>
        <dbReference type="PROSITE" id="PS50893"/>
    </source>
</evidence>
<feature type="domain" description="ABC transporter" evidence="6">
    <location>
        <begin position="2"/>
        <end position="240"/>
    </location>
</feature>
<organism evidence="7 8">
    <name type="scientific">Dactylosporangium siamense</name>
    <dbReference type="NCBI Taxonomy" id="685454"/>
    <lineage>
        <taxon>Bacteria</taxon>
        <taxon>Bacillati</taxon>
        <taxon>Actinomycetota</taxon>
        <taxon>Actinomycetes</taxon>
        <taxon>Micromonosporales</taxon>
        <taxon>Micromonosporaceae</taxon>
        <taxon>Dactylosporangium</taxon>
    </lineage>
</organism>
<evidence type="ECO:0000256" key="3">
    <source>
        <dbReference type="ARBA" id="ARBA00022741"/>
    </source>
</evidence>
<gene>
    <name evidence="7" type="ORF">Dsi01nite_005040</name>
</gene>
<comment type="similarity">
    <text evidence="5">Belongs to the ABC transporter superfamily. Drug exporter-1 (DrugE1) (TC 3.A.1.105) family.</text>
</comment>
<accession>A0A919U9A5</accession>
<dbReference type="Pfam" id="PF13732">
    <property type="entry name" value="DrrA1-3_C"/>
    <property type="match status" value="1"/>
</dbReference>